<organism evidence="1 2">
    <name type="scientific">Escherichia coli</name>
    <dbReference type="NCBI Taxonomy" id="562"/>
    <lineage>
        <taxon>Bacteria</taxon>
        <taxon>Pseudomonadati</taxon>
        <taxon>Pseudomonadota</taxon>
        <taxon>Gammaproteobacteria</taxon>
        <taxon>Enterobacterales</taxon>
        <taxon>Enterobacteriaceae</taxon>
        <taxon>Escherichia</taxon>
    </lineage>
</organism>
<gene>
    <name evidence="1" type="ORF">GQM04_24270</name>
</gene>
<dbReference type="EMBL" id="WTMY01000420">
    <property type="protein sequence ID" value="MWL48562.1"/>
    <property type="molecule type" value="Genomic_DNA"/>
</dbReference>
<accession>A0A6L7A3V0</accession>
<comment type="caution">
    <text evidence="1">The sequence shown here is derived from an EMBL/GenBank/DDBJ whole genome shotgun (WGS) entry which is preliminary data.</text>
</comment>
<dbReference type="Proteomes" id="UP000487258">
    <property type="component" value="Unassembled WGS sequence"/>
</dbReference>
<dbReference type="RefSeq" id="WP_160445927.1">
    <property type="nucleotide sequence ID" value="NZ_WTMY01000420.1"/>
</dbReference>
<protein>
    <submittedName>
        <fullName evidence="1">Uncharacterized protein</fullName>
    </submittedName>
</protein>
<proteinExistence type="predicted"/>
<name>A0A6L7A3V0_ECOLX</name>
<evidence type="ECO:0000313" key="1">
    <source>
        <dbReference type="EMBL" id="MWL48562.1"/>
    </source>
</evidence>
<evidence type="ECO:0000313" key="2">
    <source>
        <dbReference type="Proteomes" id="UP000487258"/>
    </source>
</evidence>
<dbReference type="AlphaFoldDB" id="A0A6L7A3V0"/>
<reference evidence="1 2" key="1">
    <citation type="submission" date="2019-12" db="EMBL/GenBank/DDBJ databases">
        <title>Enteriobacteria Tanzani isolates_10432.</title>
        <authorList>
            <person name="Subbiah M."/>
            <person name="Call D."/>
        </authorList>
    </citation>
    <scope>NUCLEOTIDE SEQUENCE [LARGE SCALE GENOMIC DNA]</scope>
    <source>
        <strain evidence="1 2">10432wF6</strain>
    </source>
</reference>
<sequence length="60" mass="7367">MDEKRIERLEQLLQAHQQEYGSKWGRAAMPHEYPIYFQLEDLIKNNGKKFRPKNSEVYWQ</sequence>